<dbReference type="Pfam" id="PF00153">
    <property type="entry name" value="Mito_carr"/>
    <property type="match status" value="4"/>
</dbReference>
<evidence type="ECO:0000256" key="10">
    <source>
        <dbReference type="SAM" id="Phobius"/>
    </source>
</evidence>
<proteinExistence type="inferred from homology"/>
<keyword evidence="5" id="KW-0677">Repeat</keyword>
<evidence type="ECO:0008006" key="12">
    <source>
        <dbReference type="Google" id="ProtNLM"/>
    </source>
</evidence>
<organism evidence="11">
    <name type="scientific">Eucampia antarctica</name>
    <dbReference type="NCBI Taxonomy" id="49252"/>
    <lineage>
        <taxon>Eukaryota</taxon>
        <taxon>Sar</taxon>
        <taxon>Stramenopiles</taxon>
        <taxon>Ochrophyta</taxon>
        <taxon>Bacillariophyta</taxon>
        <taxon>Mediophyceae</taxon>
        <taxon>Biddulphiophycidae</taxon>
        <taxon>Hemiaulales</taxon>
        <taxon>Hemiaulaceae</taxon>
        <taxon>Eucampia</taxon>
    </lineage>
</organism>
<dbReference type="InterPro" id="IPR023395">
    <property type="entry name" value="MCP_dom_sf"/>
</dbReference>
<evidence type="ECO:0000256" key="9">
    <source>
        <dbReference type="RuleBase" id="RU000488"/>
    </source>
</evidence>
<feature type="repeat" description="Solcar" evidence="8">
    <location>
        <begin position="215"/>
        <end position="303"/>
    </location>
</feature>
<keyword evidence="4 8" id="KW-0812">Transmembrane</keyword>
<feature type="transmembrane region" description="Helical" evidence="10">
    <location>
        <begin position="283"/>
        <end position="304"/>
    </location>
</feature>
<evidence type="ECO:0000256" key="6">
    <source>
        <dbReference type="ARBA" id="ARBA00022989"/>
    </source>
</evidence>
<comment type="similarity">
    <text evidence="2 9">Belongs to the mitochondrial carrier (TC 2.A.29) family.</text>
</comment>
<keyword evidence="6 10" id="KW-1133">Transmembrane helix</keyword>
<dbReference type="PROSITE" id="PS51257">
    <property type="entry name" value="PROKAR_LIPOPROTEIN"/>
    <property type="match status" value="1"/>
</dbReference>
<evidence type="ECO:0000256" key="3">
    <source>
        <dbReference type="ARBA" id="ARBA00022448"/>
    </source>
</evidence>
<gene>
    <name evidence="11" type="ORF">EANT1437_LOCUS1109</name>
</gene>
<evidence type="ECO:0000256" key="4">
    <source>
        <dbReference type="ARBA" id="ARBA00022692"/>
    </source>
</evidence>
<dbReference type="PROSITE" id="PS50920">
    <property type="entry name" value="SOLCAR"/>
    <property type="match status" value="3"/>
</dbReference>
<comment type="subcellular location">
    <subcellularLocation>
        <location evidence="1">Membrane</location>
        <topology evidence="1">Multi-pass membrane protein</topology>
    </subcellularLocation>
</comment>
<accession>A0A7S2R0Q8</accession>
<dbReference type="InterPro" id="IPR002067">
    <property type="entry name" value="MCP"/>
</dbReference>
<keyword evidence="7 8" id="KW-0472">Membrane</keyword>
<evidence type="ECO:0000256" key="7">
    <source>
        <dbReference type="ARBA" id="ARBA00023136"/>
    </source>
</evidence>
<evidence type="ECO:0000256" key="8">
    <source>
        <dbReference type="PROSITE-ProRule" id="PRU00282"/>
    </source>
</evidence>
<dbReference type="PANTHER" id="PTHR45667">
    <property type="entry name" value="S-ADENOSYLMETHIONINE MITOCHONDRIAL CARRIER PROTEIN"/>
    <property type="match status" value="1"/>
</dbReference>
<dbReference type="InterPro" id="IPR018108">
    <property type="entry name" value="MCP_transmembrane"/>
</dbReference>
<evidence type="ECO:0000256" key="5">
    <source>
        <dbReference type="ARBA" id="ARBA00022737"/>
    </source>
</evidence>
<protein>
    <recommendedName>
        <fullName evidence="12">S-adenosylmethionine transporter</fullName>
    </recommendedName>
</protein>
<dbReference type="AlphaFoldDB" id="A0A7S2R0Q8"/>
<dbReference type="Gene3D" id="1.50.40.10">
    <property type="entry name" value="Mitochondrial carrier domain"/>
    <property type="match status" value="2"/>
</dbReference>
<dbReference type="GO" id="GO:0055085">
    <property type="term" value="P:transmembrane transport"/>
    <property type="evidence" value="ECO:0007669"/>
    <property type="project" value="InterPro"/>
</dbReference>
<name>A0A7S2R0Q8_9STRA</name>
<dbReference type="PRINTS" id="PR00926">
    <property type="entry name" value="MITOCARRIER"/>
</dbReference>
<evidence type="ECO:0000256" key="2">
    <source>
        <dbReference type="ARBA" id="ARBA00006375"/>
    </source>
</evidence>
<keyword evidence="3 9" id="KW-0813">Transport</keyword>
<feature type="repeat" description="Solcar" evidence="8">
    <location>
        <begin position="102"/>
        <end position="192"/>
    </location>
</feature>
<dbReference type="SUPFAM" id="SSF103506">
    <property type="entry name" value="Mitochondrial carrier"/>
    <property type="match status" value="1"/>
</dbReference>
<reference evidence="11" key="1">
    <citation type="submission" date="2021-01" db="EMBL/GenBank/DDBJ databases">
        <authorList>
            <person name="Corre E."/>
            <person name="Pelletier E."/>
            <person name="Niang G."/>
            <person name="Scheremetjew M."/>
            <person name="Finn R."/>
            <person name="Kale V."/>
            <person name="Holt S."/>
            <person name="Cochrane G."/>
            <person name="Meng A."/>
            <person name="Brown T."/>
            <person name="Cohen L."/>
        </authorList>
    </citation>
    <scope>NUCLEOTIDE SEQUENCE</scope>
    <source>
        <strain evidence="11">CCMP1452</strain>
    </source>
</reference>
<dbReference type="EMBL" id="HBHI01002233">
    <property type="protein sequence ID" value="CAD9657308.1"/>
    <property type="molecule type" value="Transcribed_RNA"/>
</dbReference>
<sequence length="319" mass="35152">MNESKDIRHNDIKNKVPFWVSLIAGGCAGTSVDVSLYPIDTIKTRLQSPSGFLKAGGFRGVYNGLGAAALGSAPGAALFFTTYEGLKPKVSYFLKEYGGICSPVWTHMIAASCAEVTACLVRVPTEVIKQNMQIDASQSLLSTIRMVLRQSNPNKNVPSFLGGLYRGYGITLFREVPFALIQFPLYEQMKVEYVRNFIVNKDDYDDVSLSLEEECPPIIAAACGSISGGIGAAATTPLDVLKTRLMIGHDSNGIPYRNAHDVFNRISKQEGRKTFLTGIQPRVMWISIGGFVFFGAYEFFKSLLMTQQQQQKHRLKPNL</sequence>
<evidence type="ECO:0000256" key="1">
    <source>
        <dbReference type="ARBA" id="ARBA00004141"/>
    </source>
</evidence>
<evidence type="ECO:0000313" key="11">
    <source>
        <dbReference type="EMBL" id="CAD9657308.1"/>
    </source>
</evidence>
<dbReference type="GO" id="GO:0016020">
    <property type="term" value="C:membrane"/>
    <property type="evidence" value="ECO:0007669"/>
    <property type="project" value="UniProtKB-SubCell"/>
</dbReference>
<feature type="repeat" description="Solcar" evidence="8">
    <location>
        <begin position="16"/>
        <end position="89"/>
    </location>
</feature>